<reference evidence="1" key="1">
    <citation type="submission" date="2022-04" db="EMBL/GenBank/DDBJ databases">
        <title>Chromosome-scale genome assembly of Holotrichia oblita Faldermann.</title>
        <authorList>
            <person name="Rongchong L."/>
        </authorList>
    </citation>
    <scope>NUCLEOTIDE SEQUENCE</scope>
    <source>
        <strain evidence="1">81SQS9</strain>
    </source>
</reference>
<evidence type="ECO:0000313" key="1">
    <source>
        <dbReference type="EMBL" id="KAI4467762.1"/>
    </source>
</evidence>
<proteinExistence type="predicted"/>
<sequence length="770" mass="88419">MTTTDGFSEFFNVNDKPDNEIVNGPESILPKVIPHRVFINHVDNFYSKHLASFLADQVYGALKVTGGEGEGEGLEEEEEVLPKPGKVGGDLGAKYEIIGTLQASFHKKSEDILYTISEEDDNFLNEVLQCGFIIYNIINDKNEIPKALQTLTSIDNEIEKLKEIGPKTFNNYSDVRVFILLSTIMTWGTTKPMDPEDPTTPFLEADYKKRRAHPNYKEHINCEKEVALKGKKAPIYQTKTLIKNNFFHKSIIKKNSCRYTYPAIHYRVVHGILELVPLRPQYILAVEQTPCSLKEIVKSLSKAMGRDKVQDISKAEAFLDRSLTQTLFERYTVNLNMEPSFIVDELEIEWKNELNLAENMNNIVTEFRRARHLKPLRILLHGPPAVGKTRLAEKLCSIYGVQHITVKSMIDDILADMKDRLDRAKQKIKEKEEKEMGGQNAGDEEAEEDVEEEEGDLDDLEEQIKEIQKSMARSENGKLPDEDVIRLMKKYLMSNKCQNQGYVLDGYPKTMQQAKELFGKDDAGEEEAEEEEEGERAVKIVPEYVITLQAPDDFLCDRVMGLPEEQIQGTHYAEEHMLRRLSEFRNNNTDDNTMLNFFDEMEIHPIIFDVTTYRDTSMEDIVKCAYDKLGPAVGFGPTLEEEIELHQCEEEEARLKAQEIDLEQKLLEQKALEEHQSKMEEWTKSLEKLQKEEEKLIIAQSEPLRNYLMKYVFPTLTKGLIEVASCKPPDPVDYLAEYLFRENPEGHMFDPSFTRAGELIAEEQTALQAE</sequence>
<dbReference type="EMBL" id="CM043016">
    <property type="protein sequence ID" value="KAI4467762.1"/>
    <property type="molecule type" value="Genomic_DNA"/>
</dbReference>
<gene>
    <name evidence="1" type="ORF">MML48_2g00003176</name>
</gene>
<name>A0ACB9TLY0_HOLOL</name>
<comment type="caution">
    <text evidence="1">The sequence shown here is derived from an EMBL/GenBank/DDBJ whole genome shotgun (WGS) entry which is preliminary data.</text>
</comment>
<accession>A0ACB9TLY0</accession>
<protein>
    <submittedName>
        <fullName evidence="1">Nucleotide kinase</fullName>
    </submittedName>
</protein>
<keyword evidence="1" id="KW-0418">Kinase</keyword>
<organism evidence="1 2">
    <name type="scientific">Holotrichia oblita</name>
    <name type="common">Chafer beetle</name>
    <dbReference type="NCBI Taxonomy" id="644536"/>
    <lineage>
        <taxon>Eukaryota</taxon>
        <taxon>Metazoa</taxon>
        <taxon>Ecdysozoa</taxon>
        <taxon>Arthropoda</taxon>
        <taxon>Hexapoda</taxon>
        <taxon>Insecta</taxon>
        <taxon>Pterygota</taxon>
        <taxon>Neoptera</taxon>
        <taxon>Endopterygota</taxon>
        <taxon>Coleoptera</taxon>
        <taxon>Polyphaga</taxon>
        <taxon>Scarabaeiformia</taxon>
        <taxon>Scarabaeidae</taxon>
        <taxon>Melolonthinae</taxon>
        <taxon>Holotrichia</taxon>
    </lineage>
</organism>
<keyword evidence="1" id="KW-0808">Transferase</keyword>
<keyword evidence="2" id="KW-1185">Reference proteome</keyword>
<dbReference type="Proteomes" id="UP001056778">
    <property type="component" value="Chromosome 2"/>
</dbReference>
<evidence type="ECO:0000313" key="2">
    <source>
        <dbReference type="Proteomes" id="UP001056778"/>
    </source>
</evidence>